<evidence type="ECO:0000313" key="8">
    <source>
        <dbReference type="EMBL" id="OBS09274.1"/>
    </source>
</evidence>
<sequence>MGGLGGGLVFPILPALGPALGISGLMIGLILSANRITRLAFDAPAGHLVDRLGGRGPITLGLLIEALGILCYSLALRVGPPAGWLLFGRAVFGVGSAMLMVGVQATALGLSTREDRGRKMAGVRIAMSLGMPLGMVLGGLLAERYSDDTAFLAGAASTFAAAGIAARLIPPVPRGPRQSGPREGLLARLRTLARLPAFPFMATAWGFNLLIFLSVQGVMLATLVLLVQARGIRVLGLADQGSAGLVMAVMMGSGSLAGLLLGRLIDRLHLRSSLLLPSLLGLAAGFAVLALAQRSETVMLGVMLIGLSFNGVTLPLLALLGDVTPPSAYGRAMGVYQIFGDIGGSLGPVVGLDLCLRFGATPVYAGLSLIVAGTFAVALWVRRREGRWRAAAR</sequence>
<gene>
    <name evidence="8" type="ORF">Thpro_021602</name>
</gene>
<accession>A0A1A6C3Z3</accession>
<evidence type="ECO:0000256" key="4">
    <source>
        <dbReference type="ARBA" id="ARBA00022989"/>
    </source>
</evidence>
<evidence type="ECO:0000256" key="5">
    <source>
        <dbReference type="ARBA" id="ARBA00023136"/>
    </source>
</evidence>
<feature type="transmembrane region" description="Helical" evidence="6">
    <location>
        <begin position="12"/>
        <end position="31"/>
    </location>
</feature>
<dbReference type="OrthoDB" id="322544at2"/>
<evidence type="ECO:0000256" key="3">
    <source>
        <dbReference type="ARBA" id="ARBA00022692"/>
    </source>
</evidence>
<evidence type="ECO:0000256" key="2">
    <source>
        <dbReference type="ARBA" id="ARBA00022475"/>
    </source>
</evidence>
<keyword evidence="5 6" id="KW-0472">Membrane</keyword>
<dbReference type="Gene3D" id="1.20.1250.20">
    <property type="entry name" value="MFS general substrate transporter like domains"/>
    <property type="match status" value="1"/>
</dbReference>
<dbReference type="GO" id="GO:0005886">
    <property type="term" value="C:plasma membrane"/>
    <property type="evidence" value="ECO:0007669"/>
    <property type="project" value="UniProtKB-SubCell"/>
</dbReference>
<dbReference type="InterPro" id="IPR036259">
    <property type="entry name" value="MFS_trans_sf"/>
</dbReference>
<evidence type="ECO:0000313" key="9">
    <source>
        <dbReference type="Proteomes" id="UP000029273"/>
    </source>
</evidence>
<reference evidence="8 9" key="1">
    <citation type="journal article" date="2014" name="Genome Announc.">
        <title>Draft Genome Sequence of the Iron-Oxidizing, Acidophilic, and Halotolerant 'Thiobacillus prosperus' Type Strain DSM 5130.</title>
        <authorList>
            <person name="Ossandon F.J."/>
            <person name="Cardenas J.P."/>
            <person name="Corbett M."/>
            <person name="Quatrini R."/>
            <person name="Holmes D.S."/>
            <person name="Watkin E."/>
        </authorList>
    </citation>
    <scope>NUCLEOTIDE SEQUENCE [LARGE SCALE GENOMIC DNA]</scope>
    <source>
        <strain evidence="8 9">DSM 5130</strain>
    </source>
</reference>
<dbReference type="EMBL" id="JQSG02000003">
    <property type="protein sequence ID" value="OBS09274.1"/>
    <property type="molecule type" value="Genomic_DNA"/>
</dbReference>
<feature type="transmembrane region" description="Helical" evidence="6">
    <location>
        <begin position="241"/>
        <end position="262"/>
    </location>
</feature>
<feature type="transmembrane region" description="Helical" evidence="6">
    <location>
        <begin position="52"/>
        <end position="75"/>
    </location>
</feature>
<feature type="transmembrane region" description="Helical" evidence="6">
    <location>
        <begin position="122"/>
        <end position="143"/>
    </location>
</feature>
<dbReference type="InterPro" id="IPR020846">
    <property type="entry name" value="MFS_dom"/>
</dbReference>
<feature type="transmembrane region" description="Helical" evidence="6">
    <location>
        <begin position="87"/>
        <end position="110"/>
    </location>
</feature>
<protein>
    <recommendedName>
        <fullName evidence="7">Major facilitator superfamily (MFS) profile domain-containing protein</fullName>
    </recommendedName>
</protein>
<dbReference type="AlphaFoldDB" id="A0A1A6C3Z3"/>
<evidence type="ECO:0000259" key="7">
    <source>
        <dbReference type="PROSITE" id="PS50850"/>
    </source>
</evidence>
<dbReference type="InterPro" id="IPR050189">
    <property type="entry name" value="MFS_Efflux_Transporters"/>
</dbReference>
<dbReference type="PANTHER" id="PTHR43124">
    <property type="entry name" value="PURINE EFFLUX PUMP PBUE"/>
    <property type="match status" value="1"/>
</dbReference>
<feature type="transmembrane region" description="Helical" evidence="6">
    <location>
        <begin position="363"/>
        <end position="381"/>
    </location>
</feature>
<keyword evidence="9" id="KW-1185">Reference proteome</keyword>
<feature type="transmembrane region" description="Helical" evidence="6">
    <location>
        <begin position="274"/>
        <end position="292"/>
    </location>
</feature>
<name>A0A1A6C3Z3_9GAMM</name>
<comment type="subcellular location">
    <subcellularLocation>
        <location evidence="1">Cell membrane</location>
        <topology evidence="1">Multi-pass membrane protein</topology>
    </subcellularLocation>
</comment>
<dbReference type="STRING" id="160660.BJI67_01710"/>
<keyword evidence="4 6" id="KW-1133">Transmembrane helix</keyword>
<evidence type="ECO:0000256" key="6">
    <source>
        <dbReference type="SAM" id="Phobius"/>
    </source>
</evidence>
<dbReference type="Proteomes" id="UP000029273">
    <property type="component" value="Unassembled WGS sequence"/>
</dbReference>
<dbReference type="PANTHER" id="PTHR43124:SF3">
    <property type="entry name" value="CHLORAMPHENICOL EFFLUX PUMP RV0191"/>
    <property type="match status" value="1"/>
</dbReference>
<dbReference type="InterPro" id="IPR011701">
    <property type="entry name" value="MFS"/>
</dbReference>
<proteinExistence type="predicted"/>
<dbReference type="InterPro" id="IPR001958">
    <property type="entry name" value="Tet-R_TetA/multi-R_MdtG-like"/>
</dbReference>
<keyword evidence="2" id="KW-1003">Cell membrane</keyword>
<dbReference type="GO" id="GO:0022857">
    <property type="term" value="F:transmembrane transporter activity"/>
    <property type="evidence" value="ECO:0007669"/>
    <property type="project" value="InterPro"/>
</dbReference>
<dbReference type="Pfam" id="PF07690">
    <property type="entry name" value="MFS_1"/>
    <property type="match status" value="1"/>
</dbReference>
<organism evidence="8 9">
    <name type="scientific">Acidihalobacter prosperus</name>
    <dbReference type="NCBI Taxonomy" id="160660"/>
    <lineage>
        <taxon>Bacteria</taxon>
        <taxon>Pseudomonadati</taxon>
        <taxon>Pseudomonadota</taxon>
        <taxon>Gammaproteobacteria</taxon>
        <taxon>Chromatiales</taxon>
        <taxon>Ectothiorhodospiraceae</taxon>
        <taxon>Acidihalobacter</taxon>
    </lineage>
</organism>
<feature type="transmembrane region" description="Helical" evidence="6">
    <location>
        <begin position="298"/>
        <end position="320"/>
    </location>
</feature>
<dbReference type="SUPFAM" id="SSF103473">
    <property type="entry name" value="MFS general substrate transporter"/>
    <property type="match status" value="1"/>
</dbReference>
<comment type="caution">
    <text evidence="8">The sequence shown here is derived from an EMBL/GenBank/DDBJ whole genome shotgun (WGS) entry which is preliminary data.</text>
</comment>
<dbReference type="PROSITE" id="PS50850">
    <property type="entry name" value="MFS"/>
    <property type="match status" value="1"/>
</dbReference>
<keyword evidence="3 6" id="KW-0812">Transmembrane</keyword>
<evidence type="ECO:0000256" key="1">
    <source>
        <dbReference type="ARBA" id="ARBA00004651"/>
    </source>
</evidence>
<dbReference type="PRINTS" id="PR01035">
    <property type="entry name" value="TCRTETA"/>
</dbReference>
<feature type="domain" description="Major facilitator superfamily (MFS) profile" evidence="7">
    <location>
        <begin position="1"/>
        <end position="385"/>
    </location>
</feature>
<feature type="transmembrane region" description="Helical" evidence="6">
    <location>
        <begin position="198"/>
        <end position="229"/>
    </location>
</feature>